<comment type="caution">
    <text evidence="2">The sequence shown here is derived from an EMBL/GenBank/DDBJ whole genome shotgun (WGS) entry which is preliminary data.</text>
</comment>
<dbReference type="Gene3D" id="3.60.15.10">
    <property type="entry name" value="Ribonuclease Z/Hydroxyacylglutathione hydrolase-like"/>
    <property type="match status" value="1"/>
</dbReference>
<dbReference type="InterPro" id="IPR001279">
    <property type="entry name" value="Metallo-B-lactamas"/>
</dbReference>
<evidence type="ECO:0000313" key="3">
    <source>
        <dbReference type="Proteomes" id="UP001600941"/>
    </source>
</evidence>
<protein>
    <submittedName>
        <fullName evidence="2">MBL fold metallo-hydrolase</fullName>
    </submittedName>
</protein>
<reference evidence="2 3" key="1">
    <citation type="submission" date="2024-04" db="EMBL/GenBank/DDBJ databases">
        <title>Defined microbial consortia suppress multidrug-resistant proinflammatory Enterobacteriaceae via ecological control.</title>
        <authorList>
            <person name="Furuichi M."/>
            <person name="Kawaguchi T."/>
            <person name="Pust M."/>
            <person name="Yasuma K."/>
            <person name="Plichta D."/>
            <person name="Hasegawa N."/>
            <person name="Ohya T."/>
            <person name="Bhattarai S."/>
            <person name="Sasajima S."/>
            <person name="Aoto Y."/>
            <person name="Tuganbaev T."/>
            <person name="Yaginuma M."/>
            <person name="Ueda M."/>
            <person name="Okahashi N."/>
            <person name="Amafuji K."/>
            <person name="Kiridooshi Y."/>
            <person name="Sugita K."/>
            <person name="Strazar M."/>
            <person name="Skelly A."/>
            <person name="Suda W."/>
            <person name="Hattori M."/>
            <person name="Nakamoto N."/>
            <person name="Caballero S."/>
            <person name="Norman J."/>
            <person name="Olle B."/>
            <person name="Tanoue T."/>
            <person name="Arita M."/>
            <person name="Bucci V."/>
            <person name="Atarashi K."/>
            <person name="Xavier R."/>
            <person name="Honda K."/>
        </authorList>
    </citation>
    <scope>NUCLEOTIDE SEQUENCE [LARGE SCALE GENOMIC DNA]</scope>
    <source>
        <strain evidence="3">k34-0107-D12</strain>
    </source>
</reference>
<evidence type="ECO:0000259" key="1">
    <source>
        <dbReference type="SMART" id="SM00849"/>
    </source>
</evidence>
<dbReference type="Pfam" id="PF00753">
    <property type="entry name" value="Lactamase_B"/>
    <property type="match status" value="1"/>
</dbReference>
<dbReference type="InterPro" id="IPR050855">
    <property type="entry name" value="NDM-1-like"/>
</dbReference>
<dbReference type="EMBL" id="BAABZQ010000001">
    <property type="protein sequence ID" value="GAA6498681.1"/>
    <property type="molecule type" value="Genomic_DNA"/>
</dbReference>
<dbReference type="SUPFAM" id="SSF56281">
    <property type="entry name" value="Metallo-hydrolase/oxidoreductase"/>
    <property type="match status" value="1"/>
</dbReference>
<dbReference type="PANTHER" id="PTHR42951:SF22">
    <property type="entry name" value="METALLO BETA-LACTAMASE SUPERFAMILY LIPOPROTEIN"/>
    <property type="match status" value="1"/>
</dbReference>
<dbReference type="Proteomes" id="UP001600941">
    <property type="component" value="Unassembled WGS sequence"/>
</dbReference>
<sequence>MDYRVVQMDEHTWRIEEFDDTSSVYMYLLEGSERAMLLDSGLGMIPLDEITAELTSLPVDVLATHAHLDHIGGNSFFEKVYINELDREVFSLHCDKFRSHYPDYQFRGQRDNIIWYTGEKEFQLGGRTLRLVSSPGHTLGAVSILDVERKWLFTGDTCCQASVLLNLEYTTTVETYKRTIERLLSIGEQYDLTWPAHHKIPVSPEILEQFREAADLLLDKKAEGEDIEMPFGPAKCFYYKDISITYTPDRVFDRNDA</sequence>
<gene>
    <name evidence="2" type="ORF">K340107D12_14970</name>
</gene>
<accession>A0ABQ0BQ71</accession>
<organism evidence="2 3">
    <name type="scientific">Blautia parvula</name>
    <dbReference type="NCBI Taxonomy" id="2877527"/>
    <lineage>
        <taxon>Bacteria</taxon>
        <taxon>Bacillati</taxon>
        <taxon>Bacillota</taxon>
        <taxon>Clostridia</taxon>
        <taxon>Lachnospirales</taxon>
        <taxon>Lachnospiraceae</taxon>
        <taxon>Blautia</taxon>
    </lineage>
</organism>
<dbReference type="RefSeq" id="WP_197064066.1">
    <property type="nucleotide sequence ID" value="NZ_BAABZQ010000001.1"/>
</dbReference>
<dbReference type="PANTHER" id="PTHR42951">
    <property type="entry name" value="METALLO-BETA-LACTAMASE DOMAIN-CONTAINING"/>
    <property type="match status" value="1"/>
</dbReference>
<evidence type="ECO:0000313" key="2">
    <source>
        <dbReference type="EMBL" id="GAA6498681.1"/>
    </source>
</evidence>
<proteinExistence type="predicted"/>
<dbReference type="SMART" id="SM00849">
    <property type="entry name" value="Lactamase_B"/>
    <property type="match status" value="1"/>
</dbReference>
<keyword evidence="3" id="KW-1185">Reference proteome</keyword>
<feature type="domain" description="Metallo-beta-lactamase" evidence="1">
    <location>
        <begin position="23"/>
        <end position="197"/>
    </location>
</feature>
<dbReference type="InterPro" id="IPR036866">
    <property type="entry name" value="RibonucZ/Hydroxyglut_hydro"/>
</dbReference>
<name>A0ABQ0BQ71_9FIRM</name>